<organism evidence="1 2">
    <name type="scientific">Lasiodiplodia mahajangana</name>
    <dbReference type="NCBI Taxonomy" id="1108764"/>
    <lineage>
        <taxon>Eukaryota</taxon>
        <taxon>Fungi</taxon>
        <taxon>Dikarya</taxon>
        <taxon>Ascomycota</taxon>
        <taxon>Pezizomycotina</taxon>
        <taxon>Dothideomycetes</taxon>
        <taxon>Dothideomycetes incertae sedis</taxon>
        <taxon>Botryosphaeriales</taxon>
        <taxon>Botryosphaeriaceae</taxon>
        <taxon>Lasiodiplodia</taxon>
    </lineage>
</organism>
<dbReference type="Proteomes" id="UP001153332">
    <property type="component" value="Unassembled WGS sequence"/>
</dbReference>
<protein>
    <submittedName>
        <fullName evidence="1">Uncharacterized protein</fullName>
    </submittedName>
</protein>
<gene>
    <name evidence="1" type="ORF">O1611_g9697</name>
</gene>
<sequence>MRPSYATITIALATASLAAPTPARCSPKPLCKELLFTINAAANNTALPPYPNSTEPGVLFQYLSSFDASALGTVPAAGTFNISALYCEPTTKVEGREGTIQYLLHGLLSNKEYWNGIDFPEPEFRGQYSWISHAASQGYATLAIDNLGNGKSDPSSAASAPARCRVCPSTTK</sequence>
<name>A0ACC2J6F9_9PEZI</name>
<evidence type="ECO:0000313" key="2">
    <source>
        <dbReference type="Proteomes" id="UP001153332"/>
    </source>
</evidence>
<evidence type="ECO:0000313" key="1">
    <source>
        <dbReference type="EMBL" id="KAJ8123014.1"/>
    </source>
</evidence>
<keyword evidence="2" id="KW-1185">Reference proteome</keyword>
<proteinExistence type="predicted"/>
<accession>A0ACC2J6F9</accession>
<comment type="caution">
    <text evidence="1">The sequence shown here is derived from an EMBL/GenBank/DDBJ whole genome shotgun (WGS) entry which is preliminary data.</text>
</comment>
<dbReference type="EMBL" id="JAPUUL010003427">
    <property type="protein sequence ID" value="KAJ8123014.1"/>
    <property type="molecule type" value="Genomic_DNA"/>
</dbReference>
<reference evidence="1" key="1">
    <citation type="submission" date="2022-12" db="EMBL/GenBank/DDBJ databases">
        <title>Genome Sequence of Lasiodiplodia mahajangana.</title>
        <authorList>
            <person name="Buettner E."/>
        </authorList>
    </citation>
    <scope>NUCLEOTIDE SEQUENCE</scope>
    <source>
        <strain evidence="1">VT137</strain>
    </source>
</reference>